<evidence type="ECO:0008006" key="2">
    <source>
        <dbReference type="Google" id="ProtNLM"/>
    </source>
</evidence>
<gene>
    <name evidence="1" type="ORF">EVA_12879</name>
</gene>
<reference evidence="1" key="1">
    <citation type="journal article" date="2012" name="PLoS ONE">
        <title>Gene sets for utilization of primary and secondary nutrition supplies in the distal gut of endangered iberian lynx.</title>
        <authorList>
            <person name="Alcaide M."/>
            <person name="Messina E."/>
            <person name="Richter M."/>
            <person name="Bargiela R."/>
            <person name="Peplies J."/>
            <person name="Huws S.A."/>
            <person name="Newbold C.J."/>
            <person name="Golyshin P.N."/>
            <person name="Simon M.A."/>
            <person name="Lopez G."/>
            <person name="Yakimov M.M."/>
            <person name="Ferrer M."/>
        </authorList>
    </citation>
    <scope>NUCLEOTIDE SEQUENCE</scope>
</reference>
<proteinExistence type="predicted"/>
<sequence>MYIEFYKVNSYEYARLRKSVRKNGVVTHGKGQTLGRVLDKERLIFQNRQFGLYQYDLATGERRSAPADFCAKVERKNSREQLIVDFGNVYFIQKFIEKHGLWPVLESVGYGNPDSFKSLLSYYILENQSNAHAEDWYEGSYARIAYPKANLSSPRISDQLKEIGREDVCRRFFKAYIEYLKVNTTEAAKGAILIDSTGLPNDIRLPVTAVSNHNGEINNEVRLIYVVQRGTGLPIYMRYIPGN</sequence>
<comment type="caution">
    <text evidence="1">The sequence shown here is derived from an EMBL/GenBank/DDBJ whole genome shotgun (WGS) entry which is preliminary data.</text>
</comment>
<protein>
    <recommendedName>
        <fullName evidence="2">Transposase</fullName>
    </recommendedName>
</protein>
<organism evidence="1">
    <name type="scientific">gut metagenome</name>
    <dbReference type="NCBI Taxonomy" id="749906"/>
    <lineage>
        <taxon>unclassified sequences</taxon>
        <taxon>metagenomes</taxon>
        <taxon>organismal metagenomes</taxon>
    </lineage>
</organism>
<dbReference type="EMBL" id="AMCI01004003">
    <property type="protein sequence ID" value="EJW99014.1"/>
    <property type="molecule type" value="Genomic_DNA"/>
</dbReference>
<dbReference type="AlphaFoldDB" id="J9GHS0"/>
<evidence type="ECO:0000313" key="1">
    <source>
        <dbReference type="EMBL" id="EJW99014.1"/>
    </source>
</evidence>
<accession>J9GHS0</accession>
<feature type="non-terminal residue" evidence="1">
    <location>
        <position position="243"/>
    </location>
</feature>
<name>J9GHS0_9ZZZZ</name>